<dbReference type="InterPro" id="IPR029033">
    <property type="entry name" value="His_PPase_superfam"/>
</dbReference>
<proteinExistence type="predicted"/>
<dbReference type="CDD" id="cd07067">
    <property type="entry name" value="HP_PGM_like"/>
    <property type="match status" value="1"/>
</dbReference>
<dbReference type="InterPro" id="IPR013078">
    <property type="entry name" value="His_Pase_superF_clade-1"/>
</dbReference>
<sequence>MPLPNNPRDPIMDLLLIRHAAAQDREAFAREGHPDIERPLTKRGIERMQMAARGLTTMALPIERLVTSPAVRAVQTAEIVAPGLEQRRVEQEGVFAPDAPIGAAVEWLRKQPRVDGMAVVGHEPSLGQLAECLIAGRPSGNLPMKKGGMILIRFDNAVGYGNGKLVWALPPAVLRALAD</sequence>
<dbReference type="Proteomes" id="UP000427716">
    <property type="component" value="Chromosome"/>
</dbReference>
<dbReference type="NCBIfam" id="TIGR00249">
    <property type="entry name" value="sixA"/>
    <property type="match status" value="1"/>
</dbReference>
<keyword evidence="2" id="KW-1185">Reference proteome</keyword>
<accession>A0A6I6D5X7</accession>
<dbReference type="KEGG" id="ghl:GM160_11355"/>
<dbReference type="Pfam" id="PF00300">
    <property type="entry name" value="His_Phos_1"/>
    <property type="match status" value="1"/>
</dbReference>
<dbReference type="SMART" id="SM00855">
    <property type="entry name" value="PGAM"/>
    <property type="match status" value="1"/>
</dbReference>
<dbReference type="Gene3D" id="3.40.50.1240">
    <property type="entry name" value="Phosphoglycerate mutase-like"/>
    <property type="match status" value="1"/>
</dbReference>
<dbReference type="GO" id="GO:0101006">
    <property type="term" value="F:protein histidine phosphatase activity"/>
    <property type="evidence" value="ECO:0007669"/>
    <property type="project" value="InterPro"/>
</dbReference>
<dbReference type="SUPFAM" id="SSF53254">
    <property type="entry name" value="Phosphoglycerate mutase-like"/>
    <property type="match status" value="1"/>
</dbReference>
<evidence type="ECO:0000313" key="2">
    <source>
        <dbReference type="Proteomes" id="UP000427716"/>
    </source>
</evidence>
<reference evidence="1 2" key="1">
    <citation type="submission" date="2019-11" db="EMBL/GenBank/DDBJ databases">
        <authorList>
            <person name="Zhang J."/>
            <person name="Sun C."/>
        </authorList>
    </citation>
    <scope>NUCLEOTIDE SEQUENCE [LARGE SCALE GENOMIC DNA]</scope>
    <source>
        <strain evidence="2">sp2</strain>
    </source>
</reference>
<name>A0A6I6D5X7_9GAMM</name>
<gene>
    <name evidence="1" type="primary">sixA</name>
    <name evidence="1" type="ORF">GM160_11355</name>
</gene>
<dbReference type="AlphaFoldDB" id="A0A6I6D5X7"/>
<organism evidence="1 2">
    <name type="scientific">Guyparkeria halophila</name>
    <dbReference type="NCBI Taxonomy" id="47960"/>
    <lineage>
        <taxon>Bacteria</taxon>
        <taxon>Pseudomonadati</taxon>
        <taxon>Pseudomonadota</taxon>
        <taxon>Gammaproteobacteria</taxon>
        <taxon>Chromatiales</taxon>
        <taxon>Thioalkalibacteraceae</taxon>
        <taxon>Guyparkeria</taxon>
    </lineage>
</organism>
<dbReference type="GO" id="GO:0005737">
    <property type="term" value="C:cytoplasm"/>
    <property type="evidence" value="ECO:0007669"/>
    <property type="project" value="InterPro"/>
</dbReference>
<dbReference type="InterPro" id="IPR004449">
    <property type="entry name" value="SixA"/>
</dbReference>
<dbReference type="EMBL" id="CP046415">
    <property type="protein sequence ID" value="QGT79423.1"/>
    <property type="molecule type" value="Genomic_DNA"/>
</dbReference>
<evidence type="ECO:0000313" key="1">
    <source>
        <dbReference type="EMBL" id="QGT79423.1"/>
    </source>
</evidence>
<protein>
    <submittedName>
        <fullName evidence="1">Phosphohistidine phosphatase SixA</fullName>
    </submittedName>
</protein>